<name>A0AAU8LYP6_9BACT</name>
<accession>A0AAU8LYP6</accession>
<proteinExistence type="predicted"/>
<protein>
    <submittedName>
        <fullName evidence="1">Uncharacterized protein</fullName>
    </submittedName>
</protein>
<dbReference type="KEGG" id="eaj:Q3M24_05970"/>
<gene>
    <name evidence="1" type="ORF">Q3M24_05970</name>
</gene>
<reference evidence="1" key="2">
    <citation type="submission" date="2024-06" db="EMBL/GenBank/DDBJ databases">
        <authorList>
            <person name="Plum-Jensen L.E."/>
            <person name="Schramm A."/>
            <person name="Marshall I.P.G."/>
        </authorList>
    </citation>
    <scope>NUCLEOTIDE SEQUENCE</scope>
    <source>
        <strain evidence="1">Rat1</strain>
    </source>
</reference>
<sequence>MSNVQWKPVENALTTPRSYRVQVVPYNTPGYDEMAADISALNPNYNANLIRSLAPLMMEWIQTRLINGDRVTLEDALSFHLTISGRLDGPDSPLPDDEDLINVNIYATRPFVEKIRKEVQLERLPMSKKQPLITSAEDTKLKLTDVLNPDGVLHLTGSNLFFQEDNPDCSCVLQGTRSGQTKECKKNNFPICSTAVKYPVL</sequence>
<dbReference type="EMBL" id="CP159373">
    <property type="protein sequence ID" value="XCN74293.1"/>
    <property type="molecule type" value="Genomic_DNA"/>
</dbReference>
<organism evidence="1">
    <name type="scientific">Candidatus Electrothrix aestuarii</name>
    <dbReference type="NCBI Taxonomy" id="3062594"/>
    <lineage>
        <taxon>Bacteria</taxon>
        <taxon>Pseudomonadati</taxon>
        <taxon>Thermodesulfobacteriota</taxon>
        <taxon>Desulfobulbia</taxon>
        <taxon>Desulfobulbales</taxon>
        <taxon>Desulfobulbaceae</taxon>
        <taxon>Candidatus Electrothrix</taxon>
    </lineage>
</organism>
<reference evidence="1" key="1">
    <citation type="journal article" date="2024" name="Syst. Appl. Microbiol.">
        <title>First single-strain enrichments of Electrothrix cable bacteria, description of E. aestuarii sp. nov. and E. rattekaaiensis sp. nov., and proposal of a cable bacteria taxonomy following the rules of the SeqCode.</title>
        <authorList>
            <person name="Plum-Jensen L.E."/>
            <person name="Schramm A."/>
            <person name="Marshall I.P.G."/>
        </authorList>
    </citation>
    <scope>NUCLEOTIDE SEQUENCE</scope>
    <source>
        <strain evidence="1">Rat1</strain>
    </source>
</reference>
<dbReference type="AlphaFoldDB" id="A0AAU8LYP6"/>
<evidence type="ECO:0000313" key="1">
    <source>
        <dbReference type="EMBL" id="XCN74293.1"/>
    </source>
</evidence>